<evidence type="ECO:0000256" key="1">
    <source>
        <dbReference type="ARBA" id="ARBA00022729"/>
    </source>
</evidence>
<dbReference type="AlphaFoldDB" id="A0A5C4QNY4"/>
<dbReference type="OrthoDB" id="3543759at2"/>
<dbReference type="SUPFAM" id="SSF81296">
    <property type="entry name" value="E set domains"/>
    <property type="match status" value="1"/>
</dbReference>
<keyword evidence="2" id="KW-0186">Copper</keyword>
<reference evidence="6 7" key="1">
    <citation type="submission" date="2019-06" db="EMBL/GenBank/DDBJ databases">
        <title>Micromonospora ordensis sp. nov., isolated from deep marine sediment.</title>
        <authorList>
            <person name="Veyisoglu A."/>
            <person name="Carro L."/>
            <person name="Klenk H.-P."/>
            <person name="Sahin N."/>
        </authorList>
    </citation>
    <scope>NUCLEOTIDE SEQUENCE [LARGE SCALE GENOMIC DNA]</scope>
    <source>
        <strain evidence="6 7">S2509</strain>
    </source>
</reference>
<keyword evidence="4" id="KW-1133">Transmembrane helix</keyword>
<accession>A0A5C4QNY4</accession>
<feature type="compositionally biased region" description="Basic residues" evidence="3">
    <location>
        <begin position="285"/>
        <end position="296"/>
    </location>
</feature>
<evidence type="ECO:0000313" key="7">
    <source>
        <dbReference type="Proteomes" id="UP000306145"/>
    </source>
</evidence>
<feature type="domain" description="CopC" evidence="5">
    <location>
        <begin position="59"/>
        <end position="175"/>
    </location>
</feature>
<keyword evidence="4" id="KW-0472">Membrane</keyword>
<keyword evidence="4" id="KW-0812">Transmembrane</keyword>
<dbReference type="Pfam" id="PF04234">
    <property type="entry name" value="CopC"/>
    <property type="match status" value="1"/>
</dbReference>
<protein>
    <submittedName>
        <fullName evidence="6">Copper resistance protein CopC</fullName>
    </submittedName>
</protein>
<sequence length="296" mass="30630">MRTLRLVRRRGNDHDERMRSRLVTVCEVLGRVAAAVAATAVAATAVVSLALPAAPASAHGQLATSTPLTGTVVREPLTRLALYFTEKPAPNAHFTITGPNGSRVDNGWSFGEPKRLDKPVTEYFTVNGVFEPRLYHTGFPAMVTVAHWPAKGRYTASYLSVASDGEAVRGDVTFDYQGPGTAAPAGWTAPTNGPEPALLALAEGDHPATTAASATTAAPVAGPTASPAEGGLPPWLLPAAVVLVVGAIVVVAARREPAPGRSTGAARRPAGTTRQSGGAAGRKAGTSRRPARRGRR</sequence>
<evidence type="ECO:0000259" key="5">
    <source>
        <dbReference type="Pfam" id="PF04234"/>
    </source>
</evidence>
<dbReference type="InterPro" id="IPR014756">
    <property type="entry name" value="Ig_E-set"/>
</dbReference>
<dbReference type="GO" id="GO:0046688">
    <property type="term" value="P:response to copper ion"/>
    <property type="evidence" value="ECO:0007669"/>
    <property type="project" value="InterPro"/>
</dbReference>
<feature type="transmembrane region" description="Helical" evidence="4">
    <location>
        <begin position="235"/>
        <end position="253"/>
    </location>
</feature>
<feature type="compositionally biased region" description="Low complexity" evidence="3">
    <location>
        <begin position="207"/>
        <end position="227"/>
    </location>
</feature>
<keyword evidence="1" id="KW-0732">Signal</keyword>
<feature type="region of interest" description="Disordered" evidence="3">
    <location>
        <begin position="206"/>
        <end position="227"/>
    </location>
</feature>
<dbReference type="GO" id="GO:0005507">
    <property type="term" value="F:copper ion binding"/>
    <property type="evidence" value="ECO:0007669"/>
    <property type="project" value="InterPro"/>
</dbReference>
<evidence type="ECO:0000256" key="4">
    <source>
        <dbReference type="SAM" id="Phobius"/>
    </source>
</evidence>
<gene>
    <name evidence="6" type="ORF">FHG89_16780</name>
</gene>
<organism evidence="6 7">
    <name type="scientific">Micromonospora orduensis</name>
    <dbReference type="NCBI Taxonomy" id="1420891"/>
    <lineage>
        <taxon>Bacteria</taxon>
        <taxon>Bacillati</taxon>
        <taxon>Actinomycetota</taxon>
        <taxon>Actinomycetes</taxon>
        <taxon>Micromonosporales</taxon>
        <taxon>Micromonosporaceae</taxon>
        <taxon>Micromonospora</taxon>
    </lineage>
</organism>
<dbReference type="EMBL" id="VDFY01000163">
    <property type="protein sequence ID" value="TNH27919.1"/>
    <property type="molecule type" value="Genomic_DNA"/>
</dbReference>
<dbReference type="InterPro" id="IPR007348">
    <property type="entry name" value="CopC_dom"/>
</dbReference>
<evidence type="ECO:0000313" key="6">
    <source>
        <dbReference type="EMBL" id="TNH27919.1"/>
    </source>
</evidence>
<keyword evidence="7" id="KW-1185">Reference proteome</keyword>
<feature type="region of interest" description="Disordered" evidence="3">
    <location>
        <begin position="257"/>
        <end position="296"/>
    </location>
</feature>
<evidence type="ECO:0000256" key="2">
    <source>
        <dbReference type="ARBA" id="ARBA00023008"/>
    </source>
</evidence>
<dbReference type="Proteomes" id="UP000306145">
    <property type="component" value="Unassembled WGS sequence"/>
</dbReference>
<comment type="caution">
    <text evidence="6">The sequence shown here is derived from an EMBL/GenBank/DDBJ whole genome shotgun (WGS) entry which is preliminary data.</text>
</comment>
<proteinExistence type="predicted"/>
<feature type="transmembrane region" description="Helical" evidence="4">
    <location>
        <begin position="28"/>
        <end position="51"/>
    </location>
</feature>
<name>A0A5C4QNY4_9ACTN</name>
<dbReference type="GO" id="GO:0042597">
    <property type="term" value="C:periplasmic space"/>
    <property type="evidence" value="ECO:0007669"/>
    <property type="project" value="InterPro"/>
</dbReference>
<evidence type="ECO:0000256" key="3">
    <source>
        <dbReference type="SAM" id="MobiDB-lite"/>
    </source>
</evidence>
<dbReference type="Gene3D" id="2.60.40.1220">
    <property type="match status" value="1"/>
</dbReference>
<dbReference type="InterPro" id="IPR014755">
    <property type="entry name" value="Cu-Rt/internalin_Ig-like"/>
</dbReference>